<feature type="domain" description="Leucine-rich repeat-containing N-terminal plant-type" evidence="4">
    <location>
        <begin position="29"/>
        <end position="63"/>
    </location>
</feature>
<dbReference type="Pfam" id="PF00560">
    <property type="entry name" value="LRR_1"/>
    <property type="match status" value="2"/>
</dbReference>
<protein>
    <submittedName>
        <fullName evidence="5">Putative leucine-rich repeat receptor-like protein kinase</fullName>
    </submittedName>
</protein>
<keyword evidence="5" id="KW-0418">Kinase</keyword>
<dbReference type="AlphaFoldDB" id="A0A1J3CHX9"/>
<dbReference type="InterPro" id="IPR032675">
    <property type="entry name" value="LRR_dom_sf"/>
</dbReference>
<dbReference type="PROSITE" id="PS51450">
    <property type="entry name" value="LRR"/>
    <property type="match status" value="1"/>
</dbReference>
<dbReference type="Pfam" id="PF08263">
    <property type="entry name" value="LRRNT_2"/>
    <property type="match status" value="1"/>
</dbReference>
<accession>A0A1J3CHX9</accession>
<dbReference type="InterPro" id="IPR052941">
    <property type="entry name" value="StomDev_PlantInt_Reg"/>
</dbReference>
<organism evidence="5">
    <name type="scientific">Noccaea caerulescens</name>
    <name type="common">Alpine penny-cress</name>
    <name type="synonym">Thlaspi caerulescens</name>
    <dbReference type="NCBI Taxonomy" id="107243"/>
    <lineage>
        <taxon>Eukaryota</taxon>
        <taxon>Viridiplantae</taxon>
        <taxon>Streptophyta</taxon>
        <taxon>Embryophyta</taxon>
        <taxon>Tracheophyta</taxon>
        <taxon>Spermatophyta</taxon>
        <taxon>Magnoliopsida</taxon>
        <taxon>eudicotyledons</taxon>
        <taxon>Gunneridae</taxon>
        <taxon>Pentapetalae</taxon>
        <taxon>rosids</taxon>
        <taxon>malvids</taxon>
        <taxon>Brassicales</taxon>
        <taxon>Brassicaceae</taxon>
        <taxon>Coluteocarpeae</taxon>
        <taxon>Noccaea</taxon>
    </lineage>
</organism>
<keyword evidence="5" id="KW-0675">Receptor</keyword>
<reference evidence="5" key="1">
    <citation type="submission" date="2016-07" db="EMBL/GenBank/DDBJ databases">
        <title>De novo transcriptome assembly of four accessions of the metal hyperaccumulator plant Noccaea caerulescens.</title>
        <authorList>
            <person name="Blande D."/>
            <person name="Halimaa P."/>
            <person name="Tervahauta A.I."/>
            <person name="Aarts M.G."/>
            <person name="Karenlampi S.O."/>
        </authorList>
    </citation>
    <scope>NUCLEOTIDE SEQUENCE</scope>
</reference>
<keyword evidence="5" id="KW-0808">Transferase</keyword>
<feature type="chain" id="PRO_5009619561" evidence="3">
    <location>
        <begin position="24"/>
        <end position="424"/>
    </location>
</feature>
<name>A0A1J3CHX9_NOCCA</name>
<keyword evidence="3" id="KW-0732">Signal</keyword>
<evidence type="ECO:0000256" key="3">
    <source>
        <dbReference type="SAM" id="SignalP"/>
    </source>
</evidence>
<dbReference type="PANTHER" id="PTHR48004:SF58">
    <property type="entry name" value="OS01G0162200 PROTEIN"/>
    <property type="match status" value="1"/>
</dbReference>
<evidence type="ECO:0000256" key="2">
    <source>
        <dbReference type="ARBA" id="ARBA00022737"/>
    </source>
</evidence>
<evidence type="ECO:0000259" key="4">
    <source>
        <dbReference type="Pfam" id="PF08263"/>
    </source>
</evidence>
<proteinExistence type="predicted"/>
<dbReference type="InterPro" id="IPR013210">
    <property type="entry name" value="LRR_N_plant-typ"/>
</dbReference>
<keyword evidence="2" id="KW-0677">Repeat</keyword>
<dbReference type="InterPro" id="IPR001611">
    <property type="entry name" value="Leu-rich_rpt"/>
</dbReference>
<dbReference type="Gene3D" id="3.80.10.10">
    <property type="entry name" value="Ribonuclease Inhibitor"/>
    <property type="match status" value="3"/>
</dbReference>
<evidence type="ECO:0000313" key="5">
    <source>
        <dbReference type="EMBL" id="JAU03924.1"/>
    </source>
</evidence>
<dbReference type="SUPFAM" id="SSF52058">
    <property type="entry name" value="L domain-like"/>
    <property type="match status" value="1"/>
</dbReference>
<dbReference type="EMBL" id="GEVI01028396">
    <property type="protein sequence ID" value="JAU03924.1"/>
    <property type="molecule type" value="Transcribed_RNA"/>
</dbReference>
<dbReference type="FunFam" id="3.80.10.10:FF:000542">
    <property type="entry name" value="Leucine-rich repeat protein kinase family protein"/>
    <property type="match status" value="1"/>
</dbReference>
<dbReference type="InterPro" id="IPR025875">
    <property type="entry name" value="Leu-rich_rpt_4"/>
</dbReference>
<keyword evidence="1" id="KW-0433">Leucine-rich repeat</keyword>
<dbReference type="Pfam" id="PF12799">
    <property type="entry name" value="LRR_4"/>
    <property type="match status" value="1"/>
</dbReference>
<gene>
    <name evidence="5" type="ORF">GA_TR16103_c6_g1_i1_g.50903</name>
</gene>
<dbReference type="FunFam" id="3.80.10.10:FF:000363">
    <property type="entry name" value="Leucine-rich repeat family protein"/>
    <property type="match status" value="1"/>
</dbReference>
<feature type="signal peptide" evidence="3">
    <location>
        <begin position="1"/>
        <end position="23"/>
    </location>
</feature>
<dbReference type="PANTHER" id="PTHR48004">
    <property type="entry name" value="OS01G0149700 PROTEIN"/>
    <property type="match status" value="1"/>
</dbReference>
<evidence type="ECO:0000256" key="1">
    <source>
        <dbReference type="ARBA" id="ARBA00022614"/>
    </source>
</evidence>
<dbReference type="GO" id="GO:0016301">
    <property type="term" value="F:kinase activity"/>
    <property type="evidence" value="ECO:0007669"/>
    <property type="project" value="UniProtKB-KW"/>
</dbReference>
<sequence length="424" mass="47177">MSSRIGTSMLLIFLFFQICFVSALTNGLDASALQALKAEWTRFPESWEGSDPCGTNWVGITCSNDRVVSISLGHLNLEGKLSGDISALSELQILDLSYNIGLSGPLPPNIGHLKKLRNLILVGCSFSGQIPESVGSLEQLVFLSLNLNQFSGTIPASIGRLSKLYWFDISDNQIEGNIPVSNGTSSPGLDMLHQTKHFHFGKNKLSGDIPEKHFSSNMTLIHVLFDNNRFTGKIPDSLSLVKMLTILRLDVNKLSGDIPSGLNNLTNLEYLHLANNRFTGSLPILSSLTSLNRLDVSNNTLDMSPIPSWISSLHMLKTLNMEGIQLVGPVPFFLFSHIQLQIVNLKCNRINETLDFGTINSSQLEFVDLQYNNITDYKPPTNKRIKVILANNPVWREVGNEPKYVQQSITNAHLFYRPKKLFFM</sequence>